<reference evidence="2 3" key="1">
    <citation type="submission" date="2024-01" db="EMBL/GenBank/DDBJ databases">
        <title>The genomes of 5 underutilized Papilionoideae crops provide insights into root nodulation and disease resistanc.</title>
        <authorList>
            <person name="Yuan L."/>
        </authorList>
    </citation>
    <scope>NUCLEOTIDE SEQUENCE [LARGE SCALE GENOMIC DNA]</scope>
    <source>
        <strain evidence="2">ZHUSHIDOU_FW_LH</strain>
        <tissue evidence="2">Leaf</tissue>
    </source>
</reference>
<evidence type="ECO:0000256" key="1">
    <source>
        <dbReference type="SAM" id="Phobius"/>
    </source>
</evidence>
<dbReference type="EMBL" id="JAYWIO010000003">
    <property type="protein sequence ID" value="KAK7274005.1"/>
    <property type="molecule type" value="Genomic_DNA"/>
</dbReference>
<feature type="transmembrane region" description="Helical" evidence="1">
    <location>
        <begin position="35"/>
        <end position="63"/>
    </location>
</feature>
<sequence>MELPGSPSLKECGGKRCYFLNIPIAQGFVLRNFRIYIGGICCCFWYAVVVVVLHAVVAGVLLLSVAEDHSIHMHIFKNMYTWRCIFIVEDLIKCELQ</sequence>
<organism evidence="2 3">
    <name type="scientific">Crotalaria pallida</name>
    <name type="common">Smooth rattlebox</name>
    <name type="synonym">Crotalaria striata</name>
    <dbReference type="NCBI Taxonomy" id="3830"/>
    <lineage>
        <taxon>Eukaryota</taxon>
        <taxon>Viridiplantae</taxon>
        <taxon>Streptophyta</taxon>
        <taxon>Embryophyta</taxon>
        <taxon>Tracheophyta</taxon>
        <taxon>Spermatophyta</taxon>
        <taxon>Magnoliopsida</taxon>
        <taxon>eudicotyledons</taxon>
        <taxon>Gunneridae</taxon>
        <taxon>Pentapetalae</taxon>
        <taxon>rosids</taxon>
        <taxon>fabids</taxon>
        <taxon>Fabales</taxon>
        <taxon>Fabaceae</taxon>
        <taxon>Papilionoideae</taxon>
        <taxon>50 kb inversion clade</taxon>
        <taxon>genistoids sensu lato</taxon>
        <taxon>core genistoids</taxon>
        <taxon>Crotalarieae</taxon>
        <taxon>Crotalaria</taxon>
    </lineage>
</organism>
<evidence type="ECO:0000313" key="2">
    <source>
        <dbReference type="EMBL" id="KAK7274005.1"/>
    </source>
</evidence>
<name>A0AAN9FIC3_CROPI</name>
<keyword evidence="1" id="KW-1133">Transmembrane helix</keyword>
<keyword evidence="3" id="KW-1185">Reference proteome</keyword>
<protein>
    <submittedName>
        <fullName evidence="2">Uncharacterized protein</fullName>
    </submittedName>
</protein>
<accession>A0AAN9FIC3</accession>
<proteinExistence type="predicted"/>
<evidence type="ECO:0000313" key="3">
    <source>
        <dbReference type="Proteomes" id="UP001372338"/>
    </source>
</evidence>
<keyword evidence="1" id="KW-0812">Transmembrane</keyword>
<comment type="caution">
    <text evidence="2">The sequence shown here is derived from an EMBL/GenBank/DDBJ whole genome shotgun (WGS) entry which is preliminary data.</text>
</comment>
<keyword evidence="1" id="KW-0472">Membrane</keyword>
<dbReference type="Proteomes" id="UP001372338">
    <property type="component" value="Unassembled WGS sequence"/>
</dbReference>
<gene>
    <name evidence="2" type="ORF">RIF29_15074</name>
</gene>
<dbReference type="AlphaFoldDB" id="A0AAN9FIC3"/>